<dbReference type="PROSITE" id="PS51848">
    <property type="entry name" value="BMERB"/>
    <property type="match status" value="1"/>
</dbReference>
<dbReference type="InterPro" id="IPR022735">
    <property type="entry name" value="bMERB_dom"/>
</dbReference>
<evidence type="ECO:0000256" key="14">
    <source>
        <dbReference type="SAM" id="Phobius"/>
    </source>
</evidence>
<name>A0ABU7ANY3_9TELE</name>
<evidence type="ECO:0000256" key="8">
    <source>
        <dbReference type="ARBA" id="ARBA00023136"/>
    </source>
</evidence>
<evidence type="ECO:0000256" key="10">
    <source>
        <dbReference type="ARBA" id="ARBA00047280"/>
    </source>
</evidence>
<sequence length="409" mass="45577">QEEQDLERRFELLTRELRVMMAIEDWQKTSTQQQREQLLLQELVSLVNQRDEIIRDIDDKEKRAREEDERLERGSAAALNQPTNLTYFVLTLSSFITGESHGNSGGAAEIHSTGFGALTAAARVRFPVRELNVFDGSLYVWWNTLPRDHPSVVKRRCASVVLVSAVSPAFVKIWMHLADITVEESLWELMGVRLKGFIPASILPLLLTTFFYLGPLVQSTLDNPDGFTGELQSALDVQTWRLCVQDSEWLRNQVVAPVTEELVFRGAMLPMLVPCTGPTAVIFIAPLFFGVAHFHHIIEELHLGQGSVSDIFLGAGVQFLYTTVFGVFAAFIFLRTGHIVGPILCHSFCNSQGLPDIGSALNHPQRSAVLFCYLTGVLLFLVLLFPLTDPFLYGARPACSLAASQALEC</sequence>
<evidence type="ECO:0000256" key="9">
    <source>
        <dbReference type="ARBA" id="ARBA00032607"/>
    </source>
</evidence>
<keyword evidence="4 14" id="KW-0812">Transmembrane</keyword>
<feature type="coiled-coil region" evidence="13">
    <location>
        <begin position="43"/>
        <end position="70"/>
    </location>
</feature>
<keyword evidence="13" id="KW-0175">Coiled coil</keyword>
<dbReference type="PANTHER" id="PTHR13046:SF0">
    <property type="entry name" value="CAAX PRENYL PROTEASE 2"/>
    <property type="match status" value="1"/>
</dbReference>
<keyword evidence="7 14" id="KW-1133">Transmembrane helix</keyword>
<feature type="transmembrane region" description="Helical" evidence="14">
    <location>
        <begin position="157"/>
        <end position="177"/>
    </location>
</feature>
<comment type="caution">
    <text evidence="16">The sequence shown here is derived from an EMBL/GenBank/DDBJ whole genome shotgun (WGS) entry which is preliminary data.</text>
</comment>
<evidence type="ECO:0000259" key="15">
    <source>
        <dbReference type="PROSITE" id="PS51848"/>
    </source>
</evidence>
<feature type="domain" description="BMERB" evidence="15">
    <location>
        <begin position="1"/>
        <end position="73"/>
    </location>
</feature>
<protein>
    <recommendedName>
        <fullName evidence="12">CAAX prenyl protease 2</fullName>
        <ecNumber evidence="11">3.4.26.1</ecNumber>
    </recommendedName>
    <alternativeName>
        <fullName evidence="9">Farnesylated proteins-converting enzyme 2</fullName>
    </alternativeName>
</protein>
<feature type="transmembrane region" description="Helical" evidence="14">
    <location>
        <begin position="311"/>
        <end position="334"/>
    </location>
</feature>
<dbReference type="InterPro" id="IPR039731">
    <property type="entry name" value="Rce1"/>
</dbReference>
<feature type="transmembrane region" description="Helical" evidence="14">
    <location>
        <begin position="197"/>
        <end position="217"/>
    </location>
</feature>
<evidence type="ECO:0000313" key="17">
    <source>
        <dbReference type="Proteomes" id="UP001345963"/>
    </source>
</evidence>
<dbReference type="EC" id="3.4.26.1" evidence="11"/>
<evidence type="ECO:0000256" key="1">
    <source>
        <dbReference type="ARBA" id="ARBA00004477"/>
    </source>
</evidence>
<evidence type="ECO:0000313" key="16">
    <source>
        <dbReference type="EMBL" id="MED6239585.1"/>
    </source>
</evidence>
<organism evidence="16 17">
    <name type="scientific">Ataeniobius toweri</name>
    <dbReference type="NCBI Taxonomy" id="208326"/>
    <lineage>
        <taxon>Eukaryota</taxon>
        <taxon>Metazoa</taxon>
        <taxon>Chordata</taxon>
        <taxon>Craniata</taxon>
        <taxon>Vertebrata</taxon>
        <taxon>Euteleostomi</taxon>
        <taxon>Actinopterygii</taxon>
        <taxon>Neopterygii</taxon>
        <taxon>Teleostei</taxon>
        <taxon>Neoteleostei</taxon>
        <taxon>Acanthomorphata</taxon>
        <taxon>Ovalentaria</taxon>
        <taxon>Atherinomorphae</taxon>
        <taxon>Cyprinodontiformes</taxon>
        <taxon>Goodeidae</taxon>
        <taxon>Ataeniobius</taxon>
    </lineage>
</organism>
<evidence type="ECO:0000256" key="13">
    <source>
        <dbReference type="SAM" id="Coils"/>
    </source>
</evidence>
<dbReference type="InterPro" id="IPR003675">
    <property type="entry name" value="Rce1/LyrA-like_dom"/>
</dbReference>
<keyword evidence="3" id="KW-0645">Protease</keyword>
<evidence type="ECO:0000256" key="2">
    <source>
        <dbReference type="ARBA" id="ARBA00006897"/>
    </source>
</evidence>
<gene>
    <name evidence="16" type="ORF">ATANTOWER_008251</name>
</gene>
<comment type="subcellular location">
    <subcellularLocation>
        <location evidence="1">Endoplasmic reticulum membrane</location>
        <topology evidence="1">Multi-pass membrane protein</topology>
    </subcellularLocation>
</comment>
<reference evidence="16 17" key="1">
    <citation type="submission" date="2021-07" db="EMBL/GenBank/DDBJ databases">
        <authorList>
            <person name="Palmer J.M."/>
        </authorList>
    </citation>
    <scope>NUCLEOTIDE SEQUENCE [LARGE SCALE GENOMIC DNA]</scope>
    <source>
        <strain evidence="16 17">AT_MEX2019</strain>
        <tissue evidence="16">Muscle</tissue>
    </source>
</reference>
<dbReference type="EMBL" id="JAHUTI010021650">
    <property type="protein sequence ID" value="MED6239585.1"/>
    <property type="molecule type" value="Genomic_DNA"/>
</dbReference>
<evidence type="ECO:0000256" key="6">
    <source>
        <dbReference type="ARBA" id="ARBA00022824"/>
    </source>
</evidence>
<keyword evidence="17" id="KW-1185">Reference proteome</keyword>
<dbReference type="PANTHER" id="PTHR13046">
    <property type="entry name" value="PROTEASE U48 CAAX PRENYL PROTEASE RCE1"/>
    <property type="match status" value="1"/>
</dbReference>
<dbReference type="Pfam" id="PF12130">
    <property type="entry name" value="bMERB_dom"/>
    <property type="match status" value="1"/>
</dbReference>
<evidence type="ECO:0000256" key="4">
    <source>
        <dbReference type="ARBA" id="ARBA00022692"/>
    </source>
</evidence>
<comment type="catalytic activity">
    <reaction evidence="10">
        <text>Hydrolyzes the peptide bond -P2-(S-farnesyl or geranylgeranyl)C-P1'-P2'-P3'-COOH where P1' and P2' are amino acids with aliphatic sidechains and P3' is any C-terminal residue.</text>
        <dbReference type="EC" id="3.4.26.1"/>
    </reaction>
</comment>
<comment type="similarity">
    <text evidence="2">Belongs to the peptidase U48 family.</text>
</comment>
<evidence type="ECO:0000256" key="7">
    <source>
        <dbReference type="ARBA" id="ARBA00022989"/>
    </source>
</evidence>
<feature type="transmembrane region" description="Helical" evidence="14">
    <location>
        <begin position="271"/>
        <end position="291"/>
    </location>
</feature>
<evidence type="ECO:0000256" key="12">
    <source>
        <dbReference type="ARBA" id="ARBA00049763"/>
    </source>
</evidence>
<keyword evidence="8 14" id="KW-0472">Membrane</keyword>
<dbReference type="SMART" id="SM01203">
    <property type="entry name" value="DUF3585"/>
    <property type="match status" value="1"/>
</dbReference>
<feature type="non-terminal residue" evidence="16">
    <location>
        <position position="1"/>
    </location>
</feature>
<dbReference type="Pfam" id="PF02517">
    <property type="entry name" value="Rce1-like"/>
    <property type="match status" value="1"/>
</dbReference>
<keyword evidence="5" id="KW-0378">Hydrolase</keyword>
<keyword evidence="6" id="KW-0256">Endoplasmic reticulum</keyword>
<evidence type="ECO:0000256" key="5">
    <source>
        <dbReference type="ARBA" id="ARBA00022801"/>
    </source>
</evidence>
<proteinExistence type="inferred from homology"/>
<feature type="transmembrane region" description="Helical" evidence="14">
    <location>
        <begin position="368"/>
        <end position="387"/>
    </location>
</feature>
<evidence type="ECO:0000256" key="3">
    <source>
        <dbReference type="ARBA" id="ARBA00022670"/>
    </source>
</evidence>
<accession>A0ABU7ANY3</accession>
<dbReference type="Proteomes" id="UP001345963">
    <property type="component" value="Unassembled WGS sequence"/>
</dbReference>
<evidence type="ECO:0000256" key="11">
    <source>
        <dbReference type="ARBA" id="ARBA00049729"/>
    </source>
</evidence>